<dbReference type="RefSeq" id="XP_013341576.1">
    <property type="nucleotide sequence ID" value="XM_013486122.1"/>
</dbReference>
<reference evidence="1 2" key="1">
    <citation type="journal article" date="2014" name="BMC Genomics">
        <title>Genome sequencing of four Aureobasidium pullulans varieties: biotechnological potential, stress tolerance, and description of new species.</title>
        <authorList>
            <person name="Gostin Ar C."/>
            <person name="Ohm R.A."/>
            <person name="Kogej T."/>
            <person name="Sonjak S."/>
            <person name="Turk M."/>
            <person name="Zajc J."/>
            <person name="Zalar P."/>
            <person name="Grube M."/>
            <person name="Sun H."/>
            <person name="Han J."/>
            <person name="Sharma A."/>
            <person name="Chiniquy J."/>
            <person name="Ngan C.Y."/>
            <person name="Lipzen A."/>
            <person name="Barry K."/>
            <person name="Grigoriev I.V."/>
            <person name="Gunde-Cimerman N."/>
        </authorList>
    </citation>
    <scope>NUCLEOTIDE SEQUENCE [LARGE SCALE GENOMIC DNA]</scope>
    <source>
        <strain evidence="1 2">EXF-2481</strain>
    </source>
</reference>
<dbReference type="OrthoDB" id="2962993at2759"/>
<gene>
    <name evidence="1" type="ORF">AUEXF2481DRAFT_42258</name>
</gene>
<dbReference type="GeneID" id="25367098"/>
<name>A0A074YAR6_AURSE</name>
<dbReference type="PANTHER" id="PTHR43201:SF28">
    <property type="entry name" value="ENZYME, PUTATIVE (AFU_ORTHOLOGUE AFUA_7G01530)-RELATED"/>
    <property type="match status" value="1"/>
</dbReference>
<dbReference type="Gene3D" id="3.40.50.12780">
    <property type="entry name" value="N-terminal domain of ligase-like"/>
    <property type="match status" value="1"/>
</dbReference>
<dbReference type="SUPFAM" id="SSF56801">
    <property type="entry name" value="Acetyl-CoA synthetase-like"/>
    <property type="match status" value="1"/>
</dbReference>
<dbReference type="AlphaFoldDB" id="A0A074YAR6"/>
<proteinExistence type="predicted"/>
<dbReference type="STRING" id="1043005.A0A074YAR6"/>
<dbReference type="InParanoid" id="A0A074YAR6"/>
<dbReference type="GO" id="GO:0031956">
    <property type="term" value="F:medium-chain fatty acid-CoA ligase activity"/>
    <property type="evidence" value="ECO:0007669"/>
    <property type="project" value="TreeGrafter"/>
</dbReference>
<evidence type="ECO:0000313" key="1">
    <source>
        <dbReference type="EMBL" id="KEQ93054.1"/>
    </source>
</evidence>
<accession>A0A074YAR6</accession>
<dbReference type="HOGENOM" id="CLU_1864737_0_0_1"/>
<dbReference type="GO" id="GO:0006631">
    <property type="term" value="P:fatty acid metabolic process"/>
    <property type="evidence" value="ECO:0007669"/>
    <property type="project" value="TreeGrafter"/>
</dbReference>
<protein>
    <recommendedName>
        <fullName evidence="3">AMP-dependent synthetase/ligase domain-containing protein</fullName>
    </recommendedName>
</protein>
<evidence type="ECO:0008006" key="3">
    <source>
        <dbReference type="Google" id="ProtNLM"/>
    </source>
</evidence>
<organism evidence="1 2">
    <name type="scientific">Aureobasidium subglaciale (strain EXF-2481)</name>
    <name type="common">Aureobasidium pullulans var. subglaciale</name>
    <dbReference type="NCBI Taxonomy" id="1043005"/>
    <lineage>
        <taxon>Eukaryota</taxon>
        <taxon>Fungi</taxon>
        <taxon>Dikarya</taxon>
        <taxon>Ascomycota</taxon>
        <taxon>Pezizomycotina</taxon>
        <taxon>Dothideomycetes</taxon>
        <taxon>Dothideomycetidae</taxon>
        <taxon>Dothideales</taxon>
        <taxon>Saccotheciaceae</taxon>
        <taxon>Aureobasidium</taxon>
    </lineage>
</organism>
<dbReference type="PANTHER" id="PTHR43201">
    <property type="entry name" value="ACYL-COA SYNTHETASE"/>
    <property type="match status" value="1"/>
</dbReference>
<dbReference type="EMBL" id="KL584767">
    <property type="protein sequence ID" value="KEQ93054.1"/>
    <property type="molecule type" value="Genomic_DNA"/>
</dbReference>
<sequence>MTAWQYRPCDRLLHVPPLHHIHGTVNAILTPLLAGSSIEFMYPCKVDEVWRHFAAHSIGPDGACGNTREVYDIGCRDTRLPITFFNAVPTIWSRMLESYTLLSGLRAPAKEAISSRHLRLNISGSAALPKSIRDGWT</sequence>
<keyword evidence="2" id="KW-1185">Reference proteome</keyword>
<evidence type="ECO:0000313" key="2">
    <source>
        <dbReference type="Proteomes" id="UP000030641"/>
    </source>
</evidence>
<dbReference type="InterPro" id="IPR042099">
    <property type="entry name" value="ANL_N_sf"/>
</dbReference>
<dbReference type="Proteomes" id="UP000030641">
    <property type="component" value="Unassembled WGS sequence"/>
</dbReference>